<dbReference type="InterPro" id="IPR035421">
    <property type="entry name" value="Terminase_6C"/>
</dbReference>
<keyword evidence="1" id="KW-1188">Viral release from host cell</keyword>
<dbReference type="NCBIfam" id="TIGR01630">
    <property type="entry name" value="psiM2_ORF9"/>
    <property type="match status" value="1"/>
</dbReference>
<dbReference type="Pfam" id="PF03237">
    <property type="entry name" value="Terminase_6N"/>
    <property type="match status" value="1"/>
</dbReference>
<reference evidence="3 4" key="1">
    <citation type="submission" date="2021-01" db="EMBL/GenBank/DDBJ databases">
        <title>Entomomonas sp. F2A isolated from a house cricket (Acheta domesticus).</title>
        <authorList>
            <person name="Spergser J."/>
            <person name="Busse H.-J."/>
        </authorList>
    </citation>
    <scope>NUCLEOTIDE SEQUENCE [LARGE SCALE GENOMIC DNA]</scope>
    <source>
        <strain evidence="3 4">F2A</strain>
    </source>
</reference>
<dbReference type="KEGG" id="eaz:JHT90_06725"/>
<keyword evidence="4" id="KW-1185">Reference proteome</keyword>
<sequence length="479" mass="54490">MKNLPFYDLSEIRQEKARRNFFNFVKYTKQDFIEGWFNKIVADALQEFYEDVKAGKQPRLMIFAPPRSGKSELFSRRFPAWVLGKDPNLQIIATSYSSDLSSRMNRDVQRIIDEPNYNAVFPDTSLNRKNIVTIANTPLRNSEIFEIVNYQGAYRSAGVGAGITGMGADIAIIDDPVKDAKEANSATIRNAIWDWYTTTLYTRLSPNSGILLGMTRWHQDDLAGRLIAEMKKGEGDHWKIIRFPAIAEIDEQFRKIGEPLHPERFPLERLNKIKSAVGTTTWNGLYQQRPTTAGGGVIKGTWFKRYEILPRIKRVAIFADTAQKVKTQNDYTVFLVVGLGHDGNLYIIDVVRGKWEAPDLFRTAKDVWNKYADKRPTAIHIEDKSSGSSLIQTLNKFTKIPVKPIQTDTDKYTRVLGVQGYIESGFVFLPANASWVRDFIDECEDFTATDSHLHDDQVDTLVMAINHFLGGSVTIWDSL</sequence>
<evidence type="ECO:0000259" key="2">
    <source>
        <dbReference type="Pfam" id="PF17289"/>
    </source>
</evidence>
<dbReference type="EMBL" id="CP067393">
    <property type="protein sequence ID" value="QQP86933.1"/>
    <property type="molecule type" value="Genomic_DNA"/>
</dbReference>
<accession>A0A974NI23</accession>
<proteinExistence type="predicted"/>
<organism evidence="3 4">
    <name type="scientific">Entomomonas asaccharolytica</name>
    <dbReference type="NCBI Taxonomy" id="2785331"/>
    <lineage>
        <taxon>Bacteria</taxon>
        <taxon>Pseudomonadati</taxon>
        <taxon>Pseudomonadota</taxon>
        <taxon>Gammaproteobacteria</taxon>
        <taxon>Pseudomonadales</taxon>
        <taxon>Pseudomonadaceae</taxon>
        <taxon>Entomomonas</taxon>
    </lineage>
</organism>
<dbReference type="Proteomes" id="UP000595278">
    <property type="component" value="Chromosome"/>
</dbReference>
<feature type="domain" description="Terminase large subunit gp17-like C-terminal" evidence="2">
    <location>
        <begin position="319"/>
        <end position="467"/>
    </location>
</feature>
<evidence type="ECO:0000313" key="3">
    <source>
        <dbReference type="EMBL" id="QQP86933.1"/>
    </source>
</evidence>
<evidence type="ECO:0000313" key="4">
    <source>
        <dbReference type="Proteomes" id="UP000595278"/>
    </source>
</evidence>
<dbReference type="Gene3D" id="3.30.420.240">
    <property type="match status" value="1"/>
</dbReference>
<dbReference type="InterPro" id="IPR006517">
    <property type="entry name" value="Phage_terminase_lsu-like_C"/>
</dbReference>
<dbReference type="AlphaFoldDB" id="A0A974NI23"/>
<gene>
    <name evidence="3" type="primary">terL</name>
    <name evidence="3" type="ORF">JHT90_06725</name>
</gene>
<dbReference type="Pfam" id="PF17289">
    <property type="entry name" value="Terminase_6C"/>
    <property type="match status" value="1"/>
</dbReference>
<protein>
    <submittedName>
        <fullName evidence="3">Phage terminase large subunit</fullName>
    </submittedName>
</protein>
<dbReference type="RefSeq" id="WP_201095431.1">
    <property type="nucleotide sequence ID" value="NZ_CP067393.1"/>
</dbReference>
<name>A0A974NI23_9GAMM</name>
<evidence type="ECO:0000256" key="1">
    <source>
        <dbReference type="ARBA" id="ARBA00022612"/>
    </source>
</evidence>